<accession>A0A923PHY9</accession>
<evidence type="ECO:0000259" key="1">
    <source>
        <dbReference type="Pfam" id="PF13468"/>
    </source>
</evidence>
<name>A0A923PHY9_9BACT</name>
<dbReference type="Pfam" id="PF13468">
    <property type="entry name" value="Glyoxalase_3"/>
    <property type="match status" value="1"/>
</dbReference>
<evidence type="ECO:0000313" key="2">
    <source>
        <dbReference type="EMBL" id="MBC6994412.1"/>
    </source>
</evidence>
<dbReference type="InterPro" id="IPR025870">
    <property type="entry name" value="Glyoxalase-like_dom"/>
</dbReference>
<dbReference type="Proteomes" id="UP000650081">
    <property type="component" value="Unassembled WGS sequence"/>
</dbReference>
<feature type="domain" description="Glyoxalase-like" evidence="1">
    <location>
        <begin position="2"/>
        <end position="172"/>
    </location>
</feature>
<evidence type="ECO:0000313" key="3">
    <source>
        <dbReference type="Proteomes" id="UP000650081"/>
    </source>
</evidence>
<dbReference type="EMBL" id="JACSIT010000098">
    <property type="protein sequence ID" value="MBC6994412.1"/>
    <property type="molecule type" value="Genomic_DNA"/>
</dbReference>
<keyword evidence="3" id="KW-1185">Reference proteome</keyword>
<dbReference type="PANTHER" id="PTHR40265:SF1">
    <property type="entry name" value="GLYOXALASE-LIKE DOMAIN-CONTAINING PROTEIN"/>
    <property type="match status" value="1"/>
</dbReference>
<dbReference type="InterPro" id="IPR029068">
    <property type="entry name" value="Glyas_Bleomycin-R_OHBP_Dase"/>
</dbReference>
<reference evidence="2" key="1">
    <citation type="submission" date="2020-08" db="EMBL/GenBank/DDBJ databases">
        <title>Lewinella bacteria from marine environments.</title>
        <authorList>
            <person name="Zhong Y."/>
        </authorList>
    </citation>
    <scope>NUCLEOTIDE SEQUENCE</scope>
    <source>
        <strain evidence="2">KCTC 42187</strain>
    </source>
</reference>
<dbReference type="PANTHER" id="PTHR40265">
    <property type="entry name" value="BLL2707 PROTEIN"/>
    <property type="match status" value="1"/>
</dbReference>
<gene>
    <name evidence="2" type="ORF">H9S92_09570</name>
</gene>
<organism evidence="2 3">
    <name type="scientific">Neolewinella lacunae</name>
    <dbReference type="NCBI Taxonomy" id="1517758"/>
    <lineage>
        <taxon>Bacteria</taxon>
        <taxon>Pseudomonadati</taxon>
        <taxon>Bacteroidota</taxon>
        <taxon>Saprospiria</taxon>
        <taxon>Saprospirales</taxon>
        <taxon>Lewinellaceae</taxon>
        <taxon>Neolewinella</taxon>
    </lineage>
</organism>
<dbReference type="Gene3D" id="3.10.180.10">
    <property type="entry name" value="2,3-Dihydroxybiphenyl 1,2-Dioxygenase, domain 1"/>
    <property type="match status" value="1"/>
</dbReference>
<dbReference type="AlphaFoldDB" id="A0A923PHY9"/>
<proteinExistence type="predicted"/>
<comment type="caution">
    <text evidence="2">The sequence shown here is derived from an EMBL/GenBank/DDBJ whole genome shotgun (WGS) entry which is preliminary data.</text>
</comment>
<sequence length="210" mass="22111">MIDHLVYLVHDLPAAAERMGRALGVDFSPGGRHLDRGTHNMLLSLGPGTYLELLAIDPANPAVVAPRWMGVDALPAAAPGRLSRWALTVNERIGPLAAQLEAALPGAGQVQAGSRALADGGELRWQLTDPGSAPAVRSLPFLLDWCGNPSPAARLPEVGCRLQMLRVVGPYRTLITTLADAQDPLEIVDGPGEELVASIVGPAGTIYLRD</sequence>
<dbReference type="SUPFAM" id="SSF54593">
    <property type="entry name" value="Glyoxalase/Bleomycin resistance protein/Dihydroxybiphenyl dioxygenase"/>
    <property type="match status" value="1"/>
</dbReference>
<protein>
    <submittedName>
        <fullName evidence="2">VOC family protein</fullName>
    </submittedName>
</protein>
<dbReference type="RefSeq" id="WP_187466488.1">
    <property type="nucleotide sequence ID" value="NZ_JACSIT010000098.1"/>
</dbReference>